<name>A0A0D2GB67_9BACT</name>
<dbReference type="CDD" id="cd00211">
    <property type="entry name" value="PTS_IIA_fru"/>
    <property type="match status" value="1"/>
</dbReference>
<dbReference type="InParanoid" id="A0A0D2GB67"/>
<dbReference type="FunCoup" id="A0A0D2GB67">
    <property type="interactions" value="150"/>
</dbReference>
<keyword evidence="5" id="KW-1185">Reference proteome</keyword>
<dbReference type="PANTHER" id="PTHR47738">
    <property type="entry name" value="PTS SYSTEM FRUCTOSE-LIKE EIIA COMPONENT-RELATED"/>
    <property type="match status" value="1"/>
</dbReference>
<evidence type="ECO:0000259" key="3">
    <source>
        <dbReference type="PROSITE" id="PS51094"/>
    </source>
</evidence>
<evidence type="ECO:0000256" key="2">
    <source>
        <dbReference type="ARBA" id="ARBA00022679"/>
    </source>
</evidence>
<protein>
    <submittedName>
        <fullName evidence="4">PTS fructose transporter subunit IIA</fullName>
    </submittedName>
</protein>
<evidence type="ECO:0000256" key="1">
    <source>
        <dbReference type="ARBA" id="ARBA00004496"/>
    </source>
</evidence>
<dbReference type="AlphaFoldDB" id="A0A0D2GB67"/>
<dbReference type="PROSITE" id="PS51094">
    <property type="entry name" value="PTS_EIIA_TYPE_2"/>
    <property type="match status" value="1"/>
</dbReference>
<dbReference type="PROSITE" id="PS00372">
    <property type="entry name" value="PTS_EIIA_TYPE_2_HIS"/>
    <property type="match status" value="1"/>
</dbReference>
<dbReference type="PATRIC" id="fig|1429043.3.peg.4251"/>
<feature type="domain" description="PTS EIIA type-2" evidence="3">
    <location>
        <begin position="5"/>
        <end position="149"/>
    </location>
</feature>
<gene>
    <name evidence="4" type="ORF">X474_20050</name>
</gene>
<dbReference type="STRING" id="1429043.X474_20050"/>
<dbReference type="InterPro" id="IPR016152">
    <property type="entry name" value="PTrfase/Anion_transptr"/>
</dbReference>
<dbReference type="GO" id="GO:0016740">
    <property type="term" value="F:transferase activity"/>
    <property type="evidence" value="ECO:0007669"/>
    <property type="project" value="UniProtKB-KW"/>
</dbReference>
<dbReference type="OrthoDB" id="95460at2"/>
<organism evidence="4 5">
    <name type="scientific">Dethiosulfatarculus sandiegensis</name>
    <dbReference type="NCBI Taxonomy" id="1429043"/>
    <lineage>
        <taxon>Bacteria</taxon>
        <taxon>Pseudomonadati</taxon>
        <taxon>Thermodesulfobacteriota</taxon>
        <taxon>Desulfarculia</taxon>
        <taxon>Desulfarculales</taxon>
        <taxon>Desulfarculaceae</taxon>
        <taxon>Dethiosulfatarculus</taxon>
    </lineage>
</organism>
<dbReference type="FunFam" id="3.40.930.10:FF:000009">
    <property type="entry name" value="PTS system, fructose specific IIABC component"/>
    <property type="match status" value="1"/>
</dbReference>
<dbReference type="EMBL" id="AZAC01000034">
    <property type="protein sequence ID" value="KIX12102.1"/>
    <property type="molecule type" value="Genomic_DNA"/>
</dbReference>
<dbReference type="Pfam" id="PF00359">
    <property type="entry name" value="PTS_EIIA_2"/>
    <property type="match status" value="1"/>
</dbReference>
<accession>A0A0D2GB67</accession>
<dbReference type="RefSeq" id="WP_044350864.1">
    <property type="nucleotide sequence ID" value="NZ_AZAC01000034.1"/>
</dbReference>
<dbReference type="Proteomes" id="UP000032233">
    <property type="component" value="Unassembled WGS sequence"/>
</dbReference>
<dbReference type="Gene3D" id="3.40.930.10">
    <property type="entry name" value="Mannitol-specific EII, Chain A"/>
    <property type="match status" value="1"/>
</dbReference>
<proteinExistence type="predicted"/>
<reference evidence="4 5" key="1">
    <citation type="submission" date="2013-11" db="EMBL/GenBank/DDBJ databases">
        <title>Metagenomic analysis of a methanogenic consortium involved in long chain n-alkane degradation.</title>
        <authorList>
            <person name="Davidova I.A."/>
            <person name="Callaghan A.V."/>
            <person name="Wawrik B."/>
            <person name="Pruitt S."/>
            <person name="Marks C."/>
            <person name="Duncan K.E."/>
            <person name="Suflita J.M."/>
        </authorList>
    </citation>
    <scope>NUCLEOTIDE SEQUENCE [LARGE SCALE GENOMIC DNA]</scope>
    <source>
        <strain evidence="4 5">SPR</strain>
    </source>
</reference>
<dbReference type="InterPro" id="IPR051541">
    <property type="entry name" value="PTS_SugarTrans_NitroReg"/>
</dbReference>
<evidence type="ECO:0000313" key="4">
    <source>
        <dbReference type="EMBL" id="KIX12102.1"/>
    </source>
</evidence>
<comment type="subcellular location">
    <subcellularLocation>
        <location evidence="1">Cytoplasm</location>
    </subcellularLocation>
</comment>
<dbReference type="SUPFAM" id="SSF55804">
    <property type="entry name" value="Phoshotransferase/anion transport protein"/>
    <property type="match status" value="1"/>
</dbReference>
<dbReference type="GO" id="GO:0005737">
    <property type="term" value="C:cytoplasm"/>
    <property type="evidence" value="ECO:0007669"/>
    <property type="project" value="UniProtKB-SubCell"/>
</dbReference>
<evidence type="ECO:0000313" key="5">
    <source>
        <dbReference type="Proteomes" id="UP000032233"/>
    </source>
</evidence>
<dbReference type="InterPro" id="IPR002178">
    <property type="entry name" value="PTS_EIIA_type-2_dom"/>
</dbReference>
<sequence length="153" mass="16748">MRLTDVLQQNQVIADLKGTGKRAVMEELCQVLQEADPKLNPERLMEVLIERERLGSTGIGDGIAIPHGKLENLSHLLLAFGRSKAGVEFDSLDGKPAHLFFLVVAPDKSAGIHLKALARISRLLKSGSVRKDLVEAKGAPEIFEVIKAQDEDF</sequence>
<comment type="caution">
    <text evidence="4">The sequence shown here is derived from an EMBL/GenBank/DDBJ whole genome shotgun (WGS) entry which is preliminary data.</text>
</comment>
<keyword evidence="2" id="KW-0808">Transferase</keyword>